<comment type="activity regulation">
    <text evidence="10">Na(+) is not transported, but it plays an essential structural role and its presence is essential for fluoride channel function.</text>
</comment>
<dbReference type="GO" id="GO:0062054">
    <property type="term" value="F:fluoride channel activity"/>
    <property type="evidence" value="ECO:0007669"/>
    <property type="project" value="UniProtKB-UniRule"/>
</dbReference>
<evidence type="ECO:0000256" key="6">
    <source>
        <dbReference type="ARBA" id="ARBA00023303"/>
    </source>
</evidence>
<feature type="compositionally biased region" description="Polar residues" evidence="11">
    <location>
        <begin position="401"/>
        <end position="413"/>
    </location>
</feature>
<reference evidence="12 13" key="1">
    <citation type="submission" date="2017-10" db="EMBL/GenBank/DDBJ databases">
        <title>Bifidobacterium genomics.</title>
        <authorList>
            <person name="Lugli G.A."/>
            <person name="Milani C."/>
            <person name="Mancabelli L."/>
        </authorList>
    </citation>
    <scope>NUCLEOTIDE SEQUENCE [LARGE SCALE GENOMIC DNA]</scope>
    <source>
        <strain evidence="12 13">1542B</strain>
    </source>
</reference>
<evidence type="ECO:0000256" key="8">
    <source>
        <dbReference type="ARBA" id="ARBA00035585"/>
    </source>
</evidence>
<evidence type="ECO:0000256" key="9">
    <source>
        <dbReference type="ARBA" id="ARBA00049940"/>
    </source>
</evidence>
<comment type="caution">
    <text evidence="12">The sequence shown here is derived from an EMBL/GenBank/DDBJ whole genome shotgun (WGS) entry which is preliminary data.</text>
</comment>
<proteinExistence type="inferred from homology"/>
<keyword evidence="3 10" id="KW-0812">Transmembrane</keyword>
<feature type="region of interest" description="Disordered" evidence="11">
    <location>
        <begin position="1"/>
        <end position="74"/>
    </location>
</feature>
<evidence type="ECO:0000256" key="2">
    <source>
        <dbReference type="ARBA" id="ARBA00022475"/>
    </source>
</evidence>
<dbReference type="GO" id="GO:0046872">
    <property type="term" value="F:metal ion binding"/>
    <property type="evidence" value="ECO:0007669"/>
    <property type="project" value="UniProtKB-KW"/>
</dbReference>
<dbReference type="RefSeq" id="WP_101454765.1">
    <property type="nucleotide sequence ID" value="NZ_PCGY01000002.1"/>
</dbReference>
<comment type="subcellular location">
    <subcellularLocation>
        <location evidence="1 10">Cell membrane</location>
        <topology evidence="1 10">Multi-pass membrane protein</topology>
    </subcellularLocation>
</comment>
<dbReference type="PANTHER" id="PTHR28259">
    <property type="entry name" value="FLUORIDE EXPORT PROTEIN 1-RELATED"/>
    <property type="match status" value="1"/>
</dbReference>
<gene>
    <name evidence="10" type="primary">fluC</name>
    <name evidence="10" type="synonym">crcB</name>
    <name evidence="12" type="ORF">CQR47_0090</name>
</gene>
<feature type="transmembrane region" description="Helical" evidence="10">
    <location>
        <begin position="302"/>
        <end position="323"/>
    </location>
</feature>
<comment type="function">
    <text evidence="9 10">Fluoride-specific ion channel. Important for reducing fluoride concentration in the cell, thus reducing its toxicity.</text>
</comment>
<dbReference type="InterPro" id="IPR003691">
    <property type="entry name" value="FluC"/>
</dbReference>
<feature type="compositionally biased region" description="Polar residues" evidence="11">
    <location>
        <begin position="113"/>
        <end position="133"/>
    </location>
</feature>
<sequence>MTQQNGRDVDVPDEDGEGGEASLPGAMGAAVPQRAAVASEPASSTSPVDSAEPASAAFSADSADSAGSPAPADPAVTSVFSVASIASAASVPASVPAVPEVPDIPVISTVLTSASESVNGRDSADSSDFSNPANPGHPADFNSPDNSGSPADFEDSGTPAVAGDFNDYSGSDGSTNPSKSSNHGETGDEPNPETLMIEQVEQHDAPVGAAASPNPPQISLAPIKKLRAQFNPLADGLVYLVVFLGGFVGTAVRYGVSALFPSSGTEFPVGTFIANVAACFLFSLLAETMAHASWIRRRTRQLLSRGLGLGLCGGLSTMSTVAVESLTDMLDHEPWMAVSYMVASVVVGTICCIAGVLLAHVLTASRAVKSLRRMSGGSKASHNARRADSTSVGGGNPASGHAQTSTGGDSTAVNGVAAGSDPNMPASFEPTPITAEIPLVPDPVTGEVH</sequence>
<comment type="similarity">
    <text evidence="7 10">Belongs to the fluoride channel Fluc/FEX (TC 1.A.43) family.</text>
</comment>
<evidence type="ECO:0000256" key="7">
    <source>
        <dbReference type="ARBA" id="ARBA00035120"/>
    </source>
</evidence>
<dbReference type="Proteomes" id="UP000233727">
    <property type="component" value="Unassembled WGS sequence"/>
</dbReference>
<feature type="binding site" evidence="10">
    <location>
        <position position="316"/>
    </location>
    <ligand>
        <name>Na(+)</name>
        <dbReference type="ChEBI" id="CHEBI:29101"/>
        <note>structural</note>
    </ligand>
</feature>
<name>A0A2N3QNP7_9BIFI</name>
<keyword evidence="4 10" id="KW-1133">Transmembrane helix</keyword>
<evidence type="ECO:0000256" key="5">
    <source>
        <dbReference type="ARBA" id="ARBA00023136"/>
    </source>
</evidence>
<dbReference type="GO" id="GO:0005886">
    <property type="term" value="C:plasma membrane"/>
    <property type="evidence" value="ECO:0007669"/>
    <property type="project" value="UniProtKB-SubCell"/>
</dbReference>
<keyword evidence="5 10" id="KW-0472">Membrane</keyword>
<evidence type="ECO:0000256" key="10">
    <source>
        <dbReference type="HAMAP-Rule" id="MF_00454"/>
    </source>
</evidence>
<dbReference type="PANTHER" id="PTHR28259:SF1">
    <property type="entry name" value="FLUORIDE EXPORT PROTEIN 1-RELATED"/>
    <property type="match status" value="1"/>
</dbReference>
<keyword evidence="10" id="KW-0915">Sodium</keyword>
<evidence type="ECO:0000256" key="11">
    <source>
        <dbReference type="SAM" id="MobiDB-lite"/>
    </source>
</evidence>
<evidence type="ECO:0000256" key="4">
    <source>
        <dbReference type="ARBA" id="ARBA00022989"/>
    </source>
</evidence>
<evidence type="ECO:0000313" key="12">
    <source>
        <dbReference type="EMBL" id="PKU93316.1"/>
    </source>
</evidence>
<dbReference type="GO" id="GO:0140114">
    <property type="term" value="P:cellular detoxification of fluoride"/>
    <property type="evidence" value="ECO:0007669"/>
    <property type="project" value="UniProtKB-UniRule"/>
</dbReference>
<keyword evidence="2 10" id="KW-1003">Cell membrane</keyword>
<evidence type="ECO:0000313" key="13">
    <source>
        <dbReference type="Proteomes" id="UP000233727"/>
    </source>
</evidence>
<evidence type="ECO:0000256" key="1">
    <source>
        <dbReference type="ARBA" id="ARBA00004651"/>
    </source>
</evidence>
<feature type="compositionally biased region" description="Polar residues" evidence="11">
    <location>
        <begin position="168"/>
        <end position="184"/>
    </location>
</feature>
<organism evidence="12 13">
    <name type="scientific">Bifidobacterium thermophilum</name>
    <dbReference type="NCBI Taxonomy" id="33905"/>
    <lineage>
        <taxon>Bacteria</taxon>
        <taxon>Bacillati</taxon>
        <taxon>Actinomycetota</taxon>
        <taxon>Actinomycetes</taxon>
        <taxon>Bifidobacteriales</taxon>
        <taxon>Bifidobacteriaceae</taxon>
        <taxon>Bifidobacterium</taxon>
    </lineage>
</organism>
<feature type="transmembrane region" description="Helical" evidence="10">
    <location>
        <begin position="335"/>
        <end position="364"/>
    </location>
</feature>
<feature type="region of interest" description="Disordered" evidence="11">
    <location>
        <begin position="373"/>
        <end position="449"/>
    </location>
</feature>
<comment type="catalytic activity">
    <reaction evidence="8">
        <text>fluoride(in) = fluoride(out)</text>
        <dbReference type="Rhea" id="RHEA:76159"/>
        <dbReference type="ChEBI" id="CHEBI:17051"/>
    </reaction>
    <physiologicalReaction direction="left-to-right" evidence="8">
        <dbReference type="Rhea" id="RHEA:76160"/>
    </physiologicalReaction>
</comment>
<feature type="transmembrane region" description="Helical" evidence="10">
    <location>
        <begin position="272"/>
        <end position="290"/>
    </location>
</feature>
<keyword evidence="10" id="KW-0813">Transport</keyword>
<feature type="binding site" evidence="10">
    <location>
        <position position="313"/>
    </location>
    <ligand>
        <name>Na(+)</name>
        <dbReference type="ChEBI" id="CHEBI:29101"/>
        <note>structural</note>
    </ligand>
</feature>
<evidence type="ECO:0000256" key="3">
    <source>
        <dbReference type="ARBA" id="ARBA00022692"/>
    </source>
</evidence>
<accession>A0A2N3QNP7</accession>
<keyword evidence="10" id="KW-0406">Ion transport</keyword>
<dbReference type="AlphaFoldDB" id="A0A2N3QNP7"/>
<dbReference type="HAMAP" id="MF_00454">
    <property type="entry name" value="FluC"/>
    <property type="match status" value="1"/>
</dbReference>
<feature type="compositionally biased region" description="Low complexity" evidence="11">
    <location>
        <begin position="49"/>
        <end position="74"/>
    </location>
</feature>
<protein>
    <recommendedName>
        <fullName evidence="10">Fluoride-specific ion channel FluC</fullName>
    </recommendedName>
</protein>
<feature type="region of interest" description="Disordered" evidence="11">
    <location>
        <begin position="113"/>
        <end position="192"/>
    </location>
</feature>
<keyword evidence="10" id="KW-0479">Metal-binding</keyword>
<feature type="transmembrane region" description="Helical" evidence="10">
    <location>
        <begin position="233"/>
        <end position="252"/>
    </location>
</feature>
<keyword evidence="6 10" id="KW-0407">Ion channel</keyword>
<dbReference type="Pfam" id="PF02537">
    <property type="entry name" value="CRCB"/>
    <property type="match status" value="1"/>
</dbReference>
<dbReference type="EMBL" id="PCGY01000002">
    <property type="protein sequence ID" value="PKU93316.1"/>
    <property type="molecule type" value="Genomic_DNA"/>
</dbReference>